<comment type="caution">
    <text evidence="2">The sequence shown here is derived from an EMBL/GenBank/DDBJ whole genome shotgun (WGS) entry which is preliminary data.</text>
</comment>
<dbReference type="Pfam" id="PF06170">
    <property type="entry name" value="DUF983"/>
    <property type="match status" value="1"/>
</dbReference>
<dbReference type="Proteomes" id="UP000253383">
    <property type="component" value="Unassembled WGS sequence"/>
</dbReference>
<dbReference type="EMBL" id="QOWE01000025">
    <property type="protein sequence ID" value="RCR66734.1"/>
    <property type="molecule type" value="Genomic_DNA"/>
</dbReference>
<keyword evidence="1" id="KW-0812">Transmembrane</keyword>
<name>A0A368JJ75_9BACT</name>
<reference evidence="2 3" key="1">
    <citation type="submission" date="2018-07" db="EMBL/GenBank/DDBJ databases">
        <title>Genome analysis of Larkinella rosea.</title>
        <authorList>
            <person name="Zhou Z."/>
            <person name="Wang G."/>
        </authorList>
    </citation>
    <scope>NUCLEOTIDE SEQUENCE [LARGE SCALE GENOMIC DNA]</scope>
    <source>
        <strain evidence="3">zzj9</strain>
    </source>
</reference>
<dbReference type="AlphaFoldDB" id="A0A368JJ75"/>
<sequence>MRKGNKLYSILFNKCPYCHEGDFFVTKSAFNLKKFDQMHKNCAVCGQSFEPEPGFYTGSLYVSYSFYVAWIITTFVLVGVLLEVDVIAYLWGLIPSLIILTPFFFRLARRVWINIFVKYRPFPEK</sequence>
<evidence type="ECO:0000313" key="2">
    <source>
        <dbReference type="EMBL" id="RCR66734.1"/>
    </source>
</evidence>
<evidence type="ECO:0000256" key="1">
    <source>
        <dbReference type="SAM" id="Phobius"/>
    </source>
</evidence>
<organism evidence="2 3">
    <name type="scientific">Larkinella punicea</name>
    <dbReference type="NCBI Taxonomy" id="2315727"/>
    <lineage>
        <taxon>Bacteria</taxon>
        <taxon>Pseudomonadati</taxon>
        <taxon>Bacteroidota</taxon>
        <taxon>Cytophagia</taxon>
        <taxon>Cytophagales</taxon>
        <taxon>Spirosomataceae</taxon>
        <taxon>Larkinella</taxon>
    </lineage>
</organism>
<keyword evidence="1" id="KW-0472">Membrane</keyword>
<dbReference type="OrthoDB" id="9790326at2"/>
<accession>A0A368JJ75</accession>
<dbReference type="InterPro" id="IPR009325">
    <property type="entry name" value="DUF983"/>
</dbReference>
<dbReference type="RefSeq" id="WP_114408982.1">
    <property type="nucleotide sequence ID" value="NZ_QOWE01000025.1"/>
</dbReference>
<gene>
    <name evidence="2" type="ORF">DUE52_25920</name>
</gene>
<feature type="transmembrane region" description="Helical" evidence="1">
    <location>
        <begin position="64"/>
        <end position="82"/>
    </location>
</feature>
<evidence type="ECO:0000313" key="3">
    <source>
        <dbReference type="Proteomes" id="UP000253383"/>
    </source>
</evidence>
<feature type="transmembrane region" description="Helical" evidence="1">
    <location>
        <begin position="88"/>
        <end position="108"/>
    </location>
</feature>
<keyword evidence="3" id="KW-1185">Reference proteome</keyword>
<proteinExistence type="predicted"/>
<protein>
    <submittedName>
        <fullName evidence="2">DUF983 domain-containing protein</fullName>
    </submittedName>
</protein>
<keyword evidence="1" id="KW-1133">Transmembrane helix</keyword>